<reference evidence="2" key="1">
    <citation type="submission" date="2013-05" db="EMBL/GenBank/DDBJ databases">
        <title>Building the sugarcane genome for biotechnology and identifying evolutionary trends.</title>
        <authorList>
            <person name="De Setta N."/>
            <person name="Monteiro-Vitorello C.B."/>
            <person name="Metcalfe C.J."/>
            <person name="Cruz G.M.Q."/>
            <person name="Del Bem L.E."/>
            <person name="Vicentini R."/>
            <person name="Nogueira F.T.S."/>
            <person name="Campos R.A."/>
            <person name="Nunes S.L."/>
            <person name="Turrini P.C.G."/>
            <person name="Vieira A.P."/>
            <person name="Cruz E.A.O."/>
            <person name="Correa T.C.S."/>
            <person name="Hotta C.T."/>
            <person name="de Mello-Varani A."/>
            <person name="Vautrin S."/>
            <person name="Trindade A.S."/>
            <person name="Vilela M.M."/>
            <person name="Horta C.L."/>
            <person name="Sato P.M."/>
            <person name="de Andrade R.F."/>
            <person name="Nishiyama M.Y."/>
            <person name="Cardoso-Silva C.B."/>
            <person name="Scortecci K.C."/>
            <person name="Garcia A.A.F."/>
            <person name="Carneiro M.S."/>
            <person name="Kim C."/>
            <person name="Paterson A.H."/>
            <person name="Berges H."/>
            <person name="D'Hont A."/>
            <person name="de-Souza A.P."/>
            <person name="Souza G.M."/>
            <person name="Vincentz M."/>
            <person name="Kitajima J.P."/>
            <person name="Van Sluys M.-A."/>
        </authorList>
    </citation>
    <scope>NUCLEOTIDE SEQUENCE</scope>
</reference>
<evidence type="ECO:0000256" key="1">
    <source>
        <dbReference type="SAM" id="MobiDB-lite"/>
    </source>
</evidence>
<feature type="compositionally biased region" description="Basic and acidic residues" evidence="1">
    <location>
        <begin position="104"/>
        <end position="114"/>
    </location>
</feature>
<name>A0A059Q0Q0_9POAL</name>
<dbReference type="EMBL" id="KF184753">
    <property type="protein sequence ID" value="AGT16305.1"/>
    <property type="molecule type" value="Genomic_DNA"/>
</dbReference>
<dbReference type="AlphaFoldDB" id="A0A059Q0Q0"/>
<feature type="compositionally biased region" description="Polar residues" evidence="1">
    <location>
        <begin position="118"/>
        <end position="134"/>
    </location>
</feature>
<feature type="region of interest" description="Disordered" evidence="1">
    <location>
        <begin position="345"/>
        <end position="374"/>
    </location>
</feature>
<accession>A0A059Q0Q0</accession>
<dbReference type="InterPro" id="IPR032675">
    <property type="entry name" value="LRR_dom_sf"/>
</dbReference>
<feature type="region of interest" description="Disordered" evidence="1">
    <location>
        <begin position="57"/>
        <end position="145"/>
    </location>
</feature>
<gene>
    <name evidence="2" type="ORF">SHCRBa_026_P08_R_240</name>
    <name evidence="3" type="ORF">SHCRBa_176_L06_F_10</name>
</gene>
<evidence type="ECO:0000313" key="3">
    <source>
        <dbReference type="EMBL" id="AGT17381.1"/>
    </source>
</evidence>
<sequence length="385" mass="43515">MTETDIKFEDGATTELEKIVLSSTNIRSLCGIDNLPKLKELELEANQFLLSFGHDKATPEQHTESRDDEQNTQSGAPKKNTESGAPEHYTQGRAPDEQSTESRAAAEKDTHSTDPDEQNTNTRATELGTQSRVPEQNPERNIVPEQYTESRFTFKKDKFKHLVCFRFKDSKRTDIIFETGAAPELKKIILSLDDKKSKLTGVSDLPKLNEVELKGDKFLLELFCNANHISKMTLRDTQLKQEDIHKLGKKQSLRCLVLSDNSYDESHLTFNKDEFPKLDLLIVECRNVDSISFTDESAAPRLQRIIWSFSKMKSLSGISNLPKLKEIECSGDHVPYQVRKEITAHEGKPVLTHKRPLQQGQATGEEGNDTGSPLISRFLKIKSRG</sequence>
<dbReference type="SUPFAM" id="SSF52058">
    <property type="entry name" value="L domain-like"/>
    <property type="match status" value="1"/>
</dbReference>
<feature type="compositionally biased region" description="Basic and acidic residues" evidence="1">
    <location>
        <begin position="57"/>
        <end position="69"/>
    </location>
</feature>
<protein>
    <submittedName>
        <fullName evidence="2">Uncharacterized protein</fullName>
    </submittedName>
</protein>
<evidence type="ECO:0000313" key="2">
    <source>
        <dbReference type="EMBL" id="AGT16305.1"/>
    </source>
</evidence>
<organism evidence="2">
    <name type="scientific">Saccharum hybrid cultivar R570</name>
    <dbReference type="NCBI Taxonomy" id="131158"/>
    <lineage>
        <taxon>Eukaryota</taxon>
        <taxon>Viridiplantae</taxon>
        <taxon>Streptophyta</taxon>
        <taxon>Embryophyta</taxon>
        <taxon>Tracheophyta</taxon>
        <taxon>Spermatophyta</taxon>
        <taxon>Magnoliopsida</taxon>
        <taxon>Liliopsida</taxon>
        <taxon>Poales</taxon>
        <taxon>Poaceae</taxon>
        <taxon>PACMAD clade</taxon>
        <taxon>Panicoideae</taxon>
        <taxon>Andropogonodae</taxon>
        <taxon>Andropogoneae</taxon>
        <taxon>Saccharinae</taxon>
        <taxon>Saccharum</taxon>
        <taxon>Saccharum officinarum species complex</taxon>
    </lineage>
</organism>
<proteinExistence type="predicted"/>
<dbReference type="EMBL" id="KF184938">
    <property type="protein sequence ID" value="AGT17381.1"/>
    <property type="molecule type" value="Genomic_DNA"/>
</dbReference>
<dbReference type="Gene3D" id="3.80.10.10">
    <property type="entry name" value="Ribonuclease Inhibitor"/>
    <property type="match status" value="1"/>
</dbReference>